<feature type="domain" description="Fibronectin type-III" evidence="3">
    <location>
        <begin position="613"/>
        <end position="695"/>
    </location>
</feature>
<dbReference type="PROSITE" id="PS51257">
    <property type="entry name" value="PROKAR_LIPOPROTEIN"/>
    <property type="match status" value="1"/>
</dbReference>
<organism evidence="4 5">
    <name type="scientific">Lysobacter arvi</name>
    <dbReference type="NCBI Taxonomy" id="3038776"/>
    <lineage>
        <taxon>Bacteria</taxon>
        <taxon>Pseudomonadati</taxon>
        <taxon>Pseudomonadota</taxon>
        <taxon>Gammaproteobacteria</taxon>
        <taxon>Lysobacterales</taxon>
        <taxon>Lysobacteraceae</taxon>
        <taxon>Lysobacter</taxon>
    </lineage>
</organism>
<feature type="region of interest" description="Disordered" evidence="1">
    <location>
        <begin position="2009"/>
        <end position="2049"/>
    </location>
</feature>
<feature type="compositionally biased region" description="Gly residues" evidence="1">
    <location>
        <begin position="2103"/>
        <end position="2120"/>
    </location>
</feature>
<feature type="domain" description="Fibronectin type-III" evidence="3">
    <location>
        <begin position="1028"/>
        <end position="1109"/>
    </location>
</feature>
<feature type="chain" id="PRO_5045174036" evidence="2">
    <location>
        <begin position="29"/>
        <end position="2150"/>
    </location>
</feature>
<dbReference type="InterPro" id="IPR003961">
    <property type="entry name" value="FN3_dom"/>
</dbReference>
<feature type="domain" description="Fibronectin type-III" evidence="3">
    <location>
        <begin position="1122"/>
        <end position="1252"/>
    </location>
</feature>
<dbReference type="SUPFAM" id="SSF49265">
    <property type="entry name" value="Fibronectin type III"/>
    <property type="match status" value="2"/>
</dbReference>
<evidence type="ECO:0000313" key="4">
    <source>
        <dbReference type="EMBL" id="MDR0181435.1"/>
    </source>
</evidence>
<dbReference type="Pfam" id="PF17957">
    <property type="entry name" value="Big_7"/>
    <property type="match status" value="2"/>
</dbReference>
<dbReference type="SMART" id="SM00060">
    <property type="entry name" value="FN3"/>
    <property type="match status" value="3"/>
</dbReference>
<keyword evidence="2" id="KW-0732">Signal</keyword>
<feature type="region of interest" description="Disordered" evidence="1">
    <location>
        <begin position="2098"/>
        <end position="2120"/>
    </location>
</feature>
<dbReference type="Gene3D" id="2.60.40.1120">
    <property type="entry name" value="Carboxypeptidase-like, regulatory domain"/>
    <property type="match status" value="1"/>
</dbReference>
<evidence type="ECO:0000259" key="3">
    <source>
        <dbReference type="SMART" id="SM00060"/>
    </source>
</evidence>
<gene>
    <name evidence="4" type="ORF">P8609_00425</name>
</gene>
<feature type="signal peptide" evidence="2">
    <location>
        <begin position="1"/>
        <end position="28"/>
    </location>
</feature>
<dbReference type="EMBL" id="JARUHG010000001">
    <property type="protein sequence ID" value="MDR0181435.1"/>
    <property type="molecule type" value="Genomic_DNA"/>
</dbReference>
<evidence type="ECO:0000313" key="5">
    <source>
        <dbReference type="Proteomes" id="UP001233535"/>
    </source>
</evidence>
<evidence type="ECO:0000256" key="2">
    <source>
        <dbReference type="SAM" id="SignalP"/>
    </source>
</evidence>
<proteinExistence type="predicted"/>
<dbReference type="Gene3D" id="2.60.40.10">
    <property type="entry name" value="Immunoglobulins"/>
    <property type="match status" value="7"/>
</dbReference>
<sequence>MKLRRGSRRALGAACVALLACTPWAIGAADLTLGDGVVVKFGDDAQLVVRDKLSAGKGVALTSQKDDGAGGQTGSGLGTPAAGDWQGVRIEKSALPFGAMTFEDLRIRYAGGDDGAALVLRGVNPTLKYLQLTDNTNGLRLREGASPAISGSSFLRNGVGLDAERNSAPTIGTTQFSGNREQAVVNRWPSTPIQAAGNWWGHSTGPRDVSGNPAGQGDAVSAGVNYAGFLTAVPLINPTVRLAAPATYFEQRRIALELSCVNATEFRLAENNAFTGVAFQPLADGRVNVEFDVSEGDGRKTIHAQFRDPSGAVVTATLAGGVLIDTQPPQVAITNPAEGSLIREAVDIEVNASDVSGVRQVQILRDGAVLATDTTAPYAYAWNTDSVADGNYVLKALAVDEAGRTAEHSITVTVSHGAPVPDLEGPQLGDIKANGLALADGATFTGNTTLAFKASDRSAISRIEVLLDGVVVATATGSSQYTALLDLANVANGVHTLALRAFDSLANQSTQSYSITVAHAPPAAPTLTQPANNLVTRNAALVVAGNAKAGSSVQLLLNDVAAGDAVTAGSDGRFTAAVTLVAGENRLRATATDQHGTSTPSAVVRVTLDVTVPSAPSGLAAAVMTGGKIRLTWAAASDTNVVAHEIYRAGNEFAAVAEAQKLVRLGASAIAYEDAPAADGQYFYRIVAVNAAGTPSAPTNLASATIDRTAPVAERVEYTAQGAYDPASQTYGQGRVDIRVTVSEPLVGTPYFSLVPEGGLPVPADLIRRDDTHYEGTLTLASGAGSGVANVLFSARDLVGNRGVEVREGASLRIDTIGPELVQIALNPQAPIKADDSRAVTATLNFSEDLPAGKTPVVRYQLSGIGRTPVASATPERIDARTWRVGFELPADAGQVSPELLSLSHQSEDALGNTSSRVTAPNEAQVYQGELPALNVPLGLTATALPGGKVGLQWQAVEGATGYQLYRQAPGEAALVELSRSAQAQATDSTPVDGVYRYAVASVRSSNSQETLSEQSLVAQATTSRTAPGAPQNLVLSLIPQGVLATWQPPVGTAPASYRLYRAATATITSVAGLTPLKQNIKTTQVVDAVPSQDEHAYVVTAVDAAGNESAISNSVYLNFSLLPVKTLHVEQLGTALPVLSWTPNGNGATGYDVYVGEGESRFKLTPQPITATTLTDTGYTGGERRYVVEAVDANGVRMERGIVLANASLQVVGGLPLKRNVMNRLNVQVTNLSSGALSAARLVAKIGAREFRSEGFALAGNATKVVPLVVGGYPDLPNPAALTLLLENEASEGERMRIGREQQVSVVDSALVVGLDAEGFTRGATGKVRLTVENTSDVDVELLTARNSGRDASNELRLKLMDNDGNLLSTVPYRQATGAGVITLAQGQTVARIAPGQRYVSDVFQMPVPASAPDRVRLKLEVDKLRYSTGQPEEVAIPGMGSERAVDLVETPYAGEITSVDPVVSFGTGPITILGRAVDRATQAAVPNAPLKIALNQEGFERLTDVMTDAEGGFRYVFTPTLTDAGRYRVGAIHPDMTDRPEQASFTINRIQITPTPFKLTVPRNYAYRIDFRARSGTGSQASNLRVIYAPEYQPSGTLPAGIKVLLPDPINIAPKQDLSLPVSVSGDNNAAPSGRLVLAVVSDGSGATPLALLNVDYTLTEAKPALYATPNYVEAGLARGQTVIEQVVFENKGFVAMTDVVVDLLDKSGGATPTWITLASGRTLGSIGVGEKRTVDVNVAPDANVAEGIHEFALRVSGANLPAETVNVFVSVTQSGIGNVLFKASDIYTATRDKNGNLIPGLAGARVFLQNEAVVSQSYELTTDAYGEAYFQNLPAGSYRFKASAQNHQEAGGRVSVKPGLTVNQSVFLEYSLIQVEWSVREITIEDRYEITLNATFETDVPAPVVVLQPTSINLPKMAPGEVFQGELVLTNYGLIRADNVVSQPPGADEYYKFEFLAQPPTSLEAKQRVRLPYRVIALRPYGYYDGADAGSGGALQVNAFAKTASASSTSDGGDAGASSATSAASTSDSGGGAASSSSSSSGGGSVSGMPGCYTYSARMPVTCKYTCANGQESTNCGSSANWFFVDRTACPVGTPAPSPGGSGGAGGGGWGGSGGPSYGGMPGVPLCAKGSGDCDNPGGNDGKEGGQ</sequence>
<dbReference type="InterPro" id="IPR013783">
    <property type="entry name" value="Ig-like_fold"/>
</dbReference>
<reference evidence="4 5" key="1">
    <citation type="submission" date="2023-04" db="EMBL/GenBank/DDBJ databases">
        <title>Lysobacter sp. strain UC isolated from soil sample.</title>
        <authorList>
            <person name="Choksket S."/>
            <person name="Harshvardhan F."/>
            <person name="Rana R."/>
            <person name="Patil P.B."/>
            <person name="Korpole S."/>
        </authorList>
    </citation>
    <scope>NUCLEOTIDE SEQUENCE [LARGE SCALE GENOMIC DNA]</scope>
    <source>
        <strain evidence="4 5">UC</strain>
    </source>
</reference>
<evidence type="ECO:0000256" key="1">
    <source>
        <dbReference type="SAM" id="MobiDB-lite"/>
    </source>
</evidence>
<dbReference type="RefSeq" id="WP_309260625.1">
    <property type="nucleotide sequence ID" value="NZ_JARUHG010000001.1"/>
</dbReference>
<dbReference type="InterPro" id="IPR036116">
    <property type="entry name" value="FN3_sf"/>
</dbReference>
<feature type="compositionally biased region" description="Low complexity" evidence="1">
    <location>
        <begin position="2009"/>
        <end position="2043"/>
    </location>
</feature>
<dbReference type="Proteomes" id="UP001233535">
    <property type="component" value="Unassembled WGS sequence"/>
</dbReference>
<keyword evidence="5" id="KW-1185">Reference proteome</keyword>
<protein>
    <submittedName>
        <fullName evidence="4">Ig-like domain-containing protein</fullName>
    </submittedName>
</protein>
<accession>A0ABU1C8M2</accession>
<comment type="caution">
    <text evidence="4">The sequence shown here is derived from an EMBL/GenBank/DDBJ whole genome shotgun (WGS) entry which is preliminary data.</text>
</comment>
<name>A0ABU1C8M2_9GAMM</name>
<dbReference type="InterPro" id="IPR013784">
    <property type="entry name" value="Carb-bd-like_fold"/>
</dbReference>
<dbReference type="SUPFAM" id="SSF49452">
    <property type="entry name" value="Starch-binding domain-like"/>
    <property type="match status" value="1"/>
</dbReference>